<organism evidence="6 7">
    <name type="scientific">Volvox africanus</name>
    <dbReference type="NCBI Taxonomy" id="51714"/>
    <lineage>
        <taxon>Eukaryota</taxon>
        <taxon>Viridiplantae</taxon>
        <taxon>Chlorophyta</taxon>
        <taxon>core chlorophytes</taxon>
        <taxon>Chlorophyceae</taxon>
        <taxon>CS clade</taxon>
        <taxon>Chlamydomonadales</taxon>
        <taxon>Volvocaceae</taxon>
        <taxon>Volvox</taxon>
    </lineage>
</organism>
<dbReference type="GO" id="GO:0005737">
    <property type="term" value="C:cytoplasm"/>
    <property type="evidence" value="ECO:0007669"/>
    <property type="project" value="TreeGrafter"/>
</dbReference>
<dbReference type="Gene3D" id="2.120.10.80">
    <property type="entry name" value="Kelch-type beta propeller"/>
    <property type="match status" value="2"/>
</dbReference>
<dbReference type="Proteomes" id="UP000747399">
    <property type="component" value="Unassembled WGS sequence"/>
</dbReference>
<keyword evidence="3" id="KW-1133">Transmembrane helix</keyword>
<feature type="region of interest" description="Disordered" evidence="2">
    <location>
        <begin position="1948"/>
        <end position="1973"/>
    </location>
</feature>
<feature type="signal peptide" evidence="4">
    <location>
        <begin position="1"/>
        <end position="19"/>
    </location>
</feature>
<keyword evidence="3" id="KW-0472">Membrane</keyword>
<feature type="compositionally biased region" description="Polar residues" evidence="2">
    <location>
        <begin position="2203"/>
        <end position="2214"/>
    </location>
</feature>
<gene>
    <name evidence="6" type="ORF">Vafri_4840</name>
</gene>
<evidence type="ECO:0000256" key="4">
    <source>
        <dbReference type="SAM" id="SignalP"/>
    </source>
</evidence>
<feature type="region of interest" description="Disordered" evidence="2">
    <location>
        <begin position="1600"/>
        <end position="1635"/>
    </location>
</feature>
<dbReference type="InterPro" id="IPR001841">
    <property type="entry name" value="Znf_RING"/>
</dbReference>
<dbReference type="EMBL" id="BNCO01000005">
    <property type="protein sequence ID" value="GIL48150.1"/>
    <property type="molecule type" value="Genomic_DNA"/>
</dbReference>
<keyword evidence="1" id="KW-0863">Zinc-finger</keyword>
<dbReference type="Gene3D" id="3.30.40.10">
    <property type="entry name" value="Zinc/RING finger domain, C3HC4 (zinc finger)"/>
    <property type="match status" value="1"/>
</dbReference>
<comment type="caution">
    <text evidence="6">The sequence shown here is derived from an EMBL/GenBank/DDBJ whole genome shotgun (WGS) entry which is preliminary data.</text>
</comment>
<feature type="region of interest" description="Disordered" evidence="2">
    <location>
        <begin position="2180"/>
        <end position="2239"/>
    </location>
</feature>
<dbReference type="InterPro" id="IPR015915">
    <property type="entry name" value="Kelch-typ_b-propeller"/>
</dbReference>
<evidence type="ECO:0000259" key="5">
    <source>
        <dbReference type="PROSITE" id="PS50089"/>
    </source>
</evidence>
<dbReference type="GO" id="GO:0061630">
    <property type="term" value="F:ubiquitin protein ligase activity"/>
    <property type="evidence" value="ECO:0007669"/>
    <property type="project" value="TreeGrafter"/>
</dbReference>
<dbReference type="Pfam" id="PF13639">
    <property type="entry name" value="zf-RING_2"/>
    <property type="match status" value="1"/>
</dbReference>
<dbReference type="PANTHER" id="PTHR22765:SF430">
    <property type="entry name" value="RECEPTOR HOMOLOGY REGION, TRANSMEMBRANE DOMAIN- AND RING DOMAIN-CONTAINING PROTEIN 2"/>
    <property type="match status" value="1"/>
</dbReference>
<dbReference type="PANTHER" id="PTHR22765">
    <property type="entry name" value="RING FINGER AND PROTEASE ASSOCIATED DOMAIN-CONTAINING"/>
    <property type="match status" value="1"/>
</dbReference>
<keyword evidence="7" id="KW-1185">Reference proteome</keyword>
<dbReference type="SUPFAM" id="SSF117281">
    <property type="entry name" value="Kelch motif"/>
    <property type="match status" value="1"/>
</dbReference>
<proteinExistence type="predicted"/>
<dbReference type="GO" id="GO:0008270">
    <property type="term" value="F:zinc ion binding"/>
    <property type="evidence" value="ECO:0007669"/>
    <property type="project" value="UniProtKB-KW"/>
</dbReference>
<name>A0A8J4AUH5_9CHLO</name>
<feature type="domain" description="RING-type" evidence="5">
    <location>
        <begin position="1677"/>
        <end position="1718"/>
    </location>
</feature>
<evidence type="ECO:0000313" key="7">
    <source>
        <dbReference type="Proteomes" id="UP000747399"/>
    </source>
</evidence>
<feature type="region of interest" description="Disordered" evidence="2">
    <location>
        <begin position="2252"/>
        <end position="2276"/>
    </location>
</feature>
<dbReference type="GO" id="GO:0006511">
    <property type="term" value="P:ubiquitin-dependent protein catabolic process"/>
    <property type="evidence" value="ECO:0007669"/>
    <property type="project" value="TreeGrafter"/>
</dbReference>
<keyword evidence="1" id="KW-0862">Zinc</keyword>
<feature type="region of interest" description="Disordered" evidence="2">
    <location>
        <begin position="1901"/>
        <end position="1934"/>
    </location>
</feature>
<dbReference type="PROSITE" id="PS50089">
    <property type="entry name" value="ZF_RING_2"/>
    <property type="match status" value="1"/>
</dbReference>
<keyword evidence="3" id="KW-0812">Transmembrane</keyword>
<keyword evidence="4" id="KW-0732">Signal</keyword>
<feature type="compositionally biased region" description="Polar residues" evidence="2">
    <location>
        <begin position="2252"/>
        <end position="2262"/>
    </location>
</feature>
<feature type="compositionally biased region" description="Low complexity" evidence="2">
    <location>
        <begin position="1661"/>
        <end position="1672"/>
    </location>
</feature>
<keyword evidence="1" id="KW-0479">Metal-binding</keyword>
<feature type="compositionally biased region" description="Polar residues" evidence="2">
    <location>
        <begin position="2180"/>
        <end position="2192"/>
    </location>
</feature>
<dbReference type="SUPFAM" id="SSF57850">
    <property type="entry name" value="RING/U-box"/>
    <property type="match status" value="1"/>
</dbReference>
<dbReference type="SMART" id="SM00184">
    <property type="entry name" value="RING"/>
    <property type="match status" value="1"/>
</dbReference>
<feature type="chain" id="PRO_5035275638" description="RING-type domain-containing protein" evidence="4">
    <location>
        <begin position="20"/>
        <end position="2276"/>
    </location>
</feature>
<protein>
    <recommendedName>
        <fullName evidence="5">RING-type domain-containing protein</fullName>
    </recommendedName>
</protein>
<evidence type="ECO:0000256" key="3">
    <source>
        <dbReference type="SAM" id="Phobius"/>
    </source>
</evidence>
<evidence type="ECO:0000313" key="6">
    <source>
        <dbReference type="EMBL" id="GIL48150.1"/>
    </source>
</evidence>
<dbReference type="InterPro" id="IPR013083">
    <property type="entry name" value="Znf_RING/FYVE/PHD"/>
</dbReference>
<feature type="transmembrane region" description="Helical" evidence="3">
    <location>
        <begin position="1477"/>
        <end position="1501"/>
    </location>
</feature>
<evidence type="ECO:0000256" key="1">
    <source>
        <dbReference type="PROSITE-ProRule" id="PRU00175"/>
    </source>
</evidence>
<sequence length="2276" mass="238034">MWAGLACLCLCILPRLGHGFNLTSALDASNVAPEPRSFASLSGSANESIIYVYGGFSHARNAWLTETWKLQLGERRPQWAELEKGPLEHASLVNLNGVVLLVGGRNKGSGTINDKLYWLNVTGGSWVIATVQGGAAPPLYRHTAVSYTVDGSPRVLLCGGLNVSTNATVNDVYELSYNDSSAKYIFTKLSPMPQPLFGHSLAVGANSTVYVSGGVSGSFEVLPTAALPPKLALLMNATGESSKSNASASARVFEFSRGLEPGLGNWSELGTAPRPSAFHASWIDGDALYMHGGIQGPAENSSTPPYGLQIVNFTSAAASPGFYNLTVVTETLGRWGNVQPGNVSGAAVWVNSSSTNSLQGVWMFGGWATPQPLPIWTDSYLCPQDNSLIWQLGSSVSGWLAPLQGGMAPRGAAGLLAVPMTVGGARKMLVLGGRAAKGWTGATAGDTALSYEHDILLNELPLPPLNDPLDSARAYQLYDMWLIDQVTGEREVVWNFACPADPLGSWKCPLAVGRLWDRRLLEFYVPGAEPGGSATVVYLQAEEMTATNGSNSAKLKPGIWKLELSVTKMTAADGPFNATVATWTSLLPDASTPVLPGVNSCYPRVLYGAAHLVSMISTNTSYIALHGGLVASNNSLWDTVSSSVCLLELGPVRRWLFQPNFAYAVPQARYRHACASRPGLKDYTMTCYGGWDSESKRVLEDAWTLTLPGGASVGPGMLRFIGEWSVAHANYTALRPGPRIDHWMLPVRGATNSNSSSTAAQQVAEADFSPLLLVGGSATVITGGPASLPHQPMWLLDSAVCADPDAPFSNSASAWKPDRRAQVWLSLLPRGTLQEVAATAAGAGPPLDTWALAAAAIVKTESGSELWLLLAEAKEGAVGDVRAVKVVASSEGCLSASVRPYCGNLSYSDDAAMLCWSGAEVQVSTPKVISTLSGNPNATTVQDSSGGFTLLDPDGAAVPFKGVNIKTGRFRSSIRLPPGLKLDDLTLVAYGRPYIYLGNTSAGQNWTLSLPPPYKVRVKLSQSNGALLSNVAIELRVRDWDGLDRKRRSDNQLGLSYVISPDMRTTDAEGIAEFYVMNTSFMHRPGVVSYVVAFTLPDSGKYYAAQLMSPDEAAKTTGVIDNGNIISTLHSGGTDAVYDIIVKITPSDSALVSFNLTFKSPNGTELQLQQRNWSAEVVKKPEETLVYNFSNPYSTKTFNLQIPPGNYSIQMKDLMCMVESAAQSDGTYALSDLIYFSVKDNNKSPAVSVLIPMSSVWLPVKFAGSMLPGTPSGVQPLHVWVRLYTLNPVAAFWSDSMVDNNNVWALLPSVKYQAVFYFPCHGLCSPSTPTTNLSIYNFTAPSLGNGAYLRLDNVTLPQTLMCGGTQTINIENQAKGMFPDSLRSVAYISGTNCTWRINTGQPVADFRIMYSGMNGTLYIAPEKQSAESRDASTLDLNFTVFVSIVYINFTSDTDGVMDYFQVSWEGHGISTSMPPQFIMMIAASSAAAGAMLLFLCLWHCVFRPVQMRRQQVAAAMAAAASAAVNAAGNAPGGRGGNRNRVPRRYLRMMTTSVYSVKDAAAAVTASTQAAAASVTSKDALKVCTSGGAAKDDDTTSAVAELPGQHHQQGTPEAARERKALERPTSATPDKPQPAPVAVVVVTGAVPTVGSMTSLPPPPSSSGPGSHSEPEASGGEVCSICLSEFEDGERVKHLPCKHFYHVACIDQWLGRDITCPLCKDNVLDALKSLFGRLPARGGNARQGRVGDEDTVAVGAGTTVAAAPAPAVPGGEDIGGIGGGDGRAISGGGAAANGGDLEMVLILPYDPAAPGGNGSSGGGVLTELPGSVTTGNAATGRHSADHGFPLPDTAAVINRAGSSLSSMHAGVMASTAAAGAVAMAAGPAGPVSSSNSRELRPMRRNISADLTADQDGTSSDCDSGDDSEYGTASHHPRHGSRVAAAAVTATAAANTTARTRGFRSVQAPPPMPLGSGGEVAASRGNQFALPVLIQSGSAAAASAVGSSYFETAGLAPSPRPVVEHVQRSPYSSSSAHSTGMRWMPSQAAPRLAAALVGGPTLHRLARAQEAQMAVAAAALSAAAAGISSGGISSGAGGSGAGTVGINSWRVASSTSVCGSAPPPIQCFDGAVSGTESVLPYRVHNNPLAVDSAGSRSEADSPRLTDAAFAPAFSVDQLLGIARPTATVNPAASASQRRTTVPPAPHAMSVLSSSHVRNQGTSDGGRPRRPSSAGIPNMQRRAVPEVSASCDDIIRVATSANPPQQQPHGRTTVMGLWGSAGLL</sequence>
<dbReference type="InterPro" id="IPR051826">
    <property type="entry name" value="E3_ubiquitin-ligase_domain"/>
</dbReference>
<evidence type="ECO:0000256" key="2">
    <source>
        <dbReference type="SAM" id="MobiDB-lite"/>
    </source>
</evidence>
<accession>A0A8J4AUH5</accession>
<feature type="region of interest" description="Disordered" evidence="2">
    <location>
        <begin position="1649"/>
        <end position="1672"/>
    </location>
</feature>
<feature type="region of interest" description="Disordered" evidence="2">
    <location>
        <begin position="1812"/>
        <end position="1841"/>
    </location>
</feature>
<reference evidence="6" key="1">
    <citation type="journal article" date="2021" name="Proc. Natl. Acad. Sci. U.S.A.">
        <title>Three genomes in the algal genus Volvox reveal the fate of a haploid sex-determining region after a transition to homothallism.</title>
        <authorList>
            <person name="Yamamoto K."/>
            <person name="Hamaji T."/>
            <person name="Kawai-Toyooka H."/>
            <person name="Matsuzaki R."/>
            <person name="Takahashi F."/>
            <person name="Nishimura Y."/>
            <person name="Kawachi M."/>
            <person name="Noguchi H."/>
            <person name="Minakuchi Y."/>
            <person name="Umen J.G."/>
            <person name="Toyoda A."/>
            <person name="Nozaki H."/>
        </authorList>
    </citation>
    <scope>NUCLEOTIDE SEQUENCE</scope>
    <source>
        <strain evidence="6">NIES-3780</strain>
    </source>
</reference>